<organism evidence="2 3">
    <name type="scientific">Candidatus Nitrospira neomarina</name>
    <dbReference type="NCBI Taxonomy" id="3020899"/>
    <lineage>
        <taxon>Bacteria</taxon>
        <taxon>Pseudomonadati</taxon>
        <taxon>Nitrospirota</taxon>
        <taxon>Nitrospiria</taxon>
        <taxon>Nitrospirales</taxon>
        <taxon>Nitrospiraceae</taxon>
        <taxon>Nitrospira</taxon>
    </lineage>
</organism>
<gene>
    <name evidence="2" type="ORF">PQG83_13380</name>
</gene>
<feature type="transmembrane region" description="Helical" evidence="1">
    <location>
        <begin position="25"/>
        <end position="44"/>
    </location>
</feature>
<dbReference type="Proteomes" id="UP001302494">
    <property type="component" value="Chromosome"/>
</dbReference>
<name>A0AA96JUR7_9BACT</name>
<keyword evidence="1" id="KW-0812">Transmembrane</keyword>
<keyword evidence="1" id="KW-0472">Membrane</keyword>
<sequence>MKNKKQQKNYEFTRPERLKGESMKFIKVYGSNLLLMGAIVLMVIGCVRVKVETSGQGPGISGLPPKKIPPVESCQVPSFAQQSEVIHFLKVTKHSDVDLTPKESDEILEEATKAAREGQGSDFPCRITLKREASVQETIGGTIEDKIADFKMDPIALSQSNSNDCFVFGEICSEFDFQILNALDPQGVKVVEEITWCEKTGTALILGCSNLKGHSVAVAKYCKDCPELEGVLWLHEFGHNKNLGHRGFDDLEKGVMYPSIHSENTSLNECECQNLRRK</sequence>
<evidence type="ECO:0000313" key="3">
    <source>
        <dbReference type="Proteomes" id="UP001302494"/>
    </source>
</evidence>
<accession>A0AA96JUR7</accession>
<proteinExistence type="predicted"/>
<evidence type="ECO:0000313" key="2">
    <source>
        <dbReference type="EMBL" id="WNM60748.1"/>
    </source>
</evidence>
<protein>
    <submittedName>
        <fullName evidence="2">Uncharacterized protein</fullName>
    </submittedName>
</protein>
<dbReference type="KEGG" id="nneo:PQG83_13380"/>
<dbReference type="RefSeq" id="WP_312741906.1">
    <property type="nucleotide sequence ID" value="NZ_CP116968.1"/>
</dbReference>
<keyword evidence="1" id="KW-1133">Transmembrane helix</keyword>
<reference evidence="2 3" key="1">
    <citation type="submission" date="2023-01" db="EMBL/GenBank/DDBJ databases">
        <title>Cultivation and genomic characterization of new, ubiquitous marine nitrite-oxidizing bacteria from the Nitrospirales.</title>
        <authorList>
            <person name="Mueller A.J."/>
            <person name="Daebeler A."/>
            <person name="Herbold C.W."/>
            <person name="Kirkegaard R.H."/>
            <person name="Daims H."/>
        </authorList>
    </citation>
    <scope>NUCLEOTIDE SEQUENCE [LARGE SCALE GENOMIC DNA]</scope>
    <source>
        <strain evidence="2 3">DK</strain>
    </source>
</reference>
<dbReference type="AlphaFoldDB" id="A0AA96JUR7"/>
<keyword evidence="3" id="KW-1185">Reference proteome</keyword>
<evidence type="ECO:0000256" key="1">
    <source>
        <dbReference type="SAM" id="Phobius"/>
    </source>
</evidence>
<dbReference type="EMBL" id="CP116968">
    <property type="protein sequence ID" value="WNM60748.1"/>
    <property type="molecule type" value="Genomic_DNA"/>
</dbReference>